<name>A0A5D3WNH3_9BACT</name>
<keyword evidence="2" id="KW-1185">Reference proteome</keyword>
<accession>A0A5D3WNH3</accession>
<dbReference type="PROSITE" id="PS51257">
    <property type="entry name" value="PROKAR_LIPOPROTEIN"/>
    <property type="match status" value="1"/>
</dbReference>
<organism evidence="1 2">
    <name type="scientific">Geothermobacter ehrlichii</name>
    <dbReference type="NCBI Taxonomy" id="213224"/>
    <lineage>
        <taxon>Bacteria</taxon>
        <taxon>Pseudomonadati</taxon>
        <taxon>Thermodesulfobacteriota</taxon>
        <taxon>Desulfuromonadia</taxon>
        <taxon>Desulfuromonadales</taxon>
        <taxon>Geothermobacteraceae</taxon>
        <taxon>Geothermobacter</taxon>
    </lineage>
</organism>
<evidence type="ECO:0000313" key="1">
    <source>
        <dbReference type="EMBL" id="TYO99883.1"/>
    </source>
</evidence>
<dbReference type="OrthoDB" id="9854962at2"/>
<dbReference type="AlphaFoldDB" id="A0A5D3WNH3"/>
<evidence type="ECO:0000313" key="2">
    <source>
        <dbReference type="Proteomes" id="UP000324159"/>
    </source>
</evidence>
<dbReference type="Proteomes" id="UP000324159">
    <property type="component" value="Unassembled WGS sequence"/>
</dbReference>
<proteinExistence type="predicted"/>
<dbReference type="RefSeq" id="WP_148894088.1">
    <property type="nucleotide sequence ID" value="NZ_VNIB01000001.1"/>
</dbReference>
<dbReference type="EMBL" id="VNIB01000001">
    <property type="protein sequence ID" value="TYO99883.1"/>
    <property type="molecule type" value="Genomic_DNA"/>
</dbReference>
<evidence type="ECO:0008006" key="3">
    <source>
        <dbReference type="Google" id="ProtNLM"/>
    </source>
</evidence>
<protein>
    <recommendedName>
        <fullName evidence="3">Lipoprotein</fullName>
    </recommendedName>
</protein>
<gene>
    <name evidence="1" type="ORF">EDC39_10143</name>
</gene>
<comment type="caution">
    <text evidence="1">The sequence shown here is derived from an EMBL/GenBank/DDBJ whole genome shotgun (WGS) entry which is preliminary data.</text>
</comment>
<reference evidence="1 2" key="1">
    <citation type="submission" date="2019-07" db="EMBL/GenBank/DDBJ databases">
        <title>Genomic Encyclopedia of Type Strains, Phase IV (KMG-IV): sequencing the most valuable type-strain genomes for metagenomic binning, comparative biology and taxonomic classification.</title>
        <authorList>
            <person name="Goeker M."/>
        </authorList>
    </citation>
    <scope>NUCLEOTIDE SEQUENCE [LARGE SCALE GENOMIC DNA]</scope>
    <source>
        <strain evidence="1 2">SS015</strain>
    </source>
</reference>
<sequence length="191" mass="20874">MRRQTIIGLLLVLLTGCAVPAPLPPLPFPPDIGRVSGLALPRITWDKGNRPDVFCEPDIGDAIHRQMRRKAAQRGYRVVRMTVPRLDNSYAPDPVAAWPAEQLLAATPSGADMVMRVRVTEYLDASLCDNSRQGTSLDMTAVAEIFARGRHEPVWQVTGRCSILGGNTAETVWLCVAELTDALVSRLPPPP</sequence>